<dbReference type="InterPro" id="IPR043502">
    <property type="entry name" value="DNA/RNA_pol_sf"/>
</dbReference>
<keyword evidence="6" id="KW-0695">RNA-directed DNA polymerase</keyword>
<dbReference type="Pfam" id="PF17917">
    <property type="entry name" value="RT_RNaseH"/>
    <property type="match status" value="1"/>
</dbReference>
<dbReference type="Proteomes" id="UP000050761">
    <property type="component" value="Unassembled WGS sequence"/>
</dbReference>
<evidence type="ECO:0000259" key="7">
    <source>
        <dbReference type="Pfam" id="PF17917"/>
    </source>
</evidence>
<dbReference type="GO" id="GO:0004519">
    <property type="term" value="F:endonuclease activity"/>
    <property type="evidence" value="ECO:0007669"/>
    <property type="project" value="UniProtKB-KW"/>
</dbReference>
<keyword evidence="1" id="KW-0808">Transferase</keyword>
<protein>
    <submittedName>
        <fullName evidence="10">RT_RNaseH_2 domain-containing protein</fullName>
    </submittedName>
</protein>
<dbReference type="InterPro" id="IPR041373">
    <property type="entry name" value="RT_RNaseH"/>
</dbReference>
<dbReference type="WBParaSite" id="HPBE_0000600101-mRNA-1">
    <property type="protein sequence ID" value="HPBE_0000600101-mRNA-1"/>
    <property type="gene ID" value="HPBE_0000600101"/>
</dbReference>
<dbReference type="PANTHER" id="PTHR37984">
    <property type="entry name" value="PROTEIN CBG26694"/>
    <property type="match status" value="1"/>
</dbReference>
<feature type="domain" description="Reverse transcriptase RNase H-like" evidence="7">
    <location>
        <begin position="137"/>
        <end position="183"/>
    </location>
</feature>
<organism evidence="9 10">
    <name type="scientific">Heligmosomoides polygyrus</name>
    <name type="common">Parasitic roundworm</name>
    <dbReference type="NCBI Taxonomy" id="6339"/>
    <lineage>
        <taxon>Eukaryota</taxon>
        <taxon>Metazoa</taxon>
        <taxon>Ecdysozoa</taxon>
        <taxon>Nematoda</taxon>
        <taxon>Chromadorea</taxon>
        <taxon>Rhabditida</taxon>
        <taxon>Rhabditina</taxon>
        <taxon>Rhabditomorpha</taxon>
        <taxon>Strongyloidea</taxon>
        <taxon>Heligmosomidae</taxon>
        <taxon>Heligmosomoides</taxon>
    </lineage>
</organism>
<dbReference type="GO" id="GO:0003964">
    <property type="term" value="F:RNA-directed DNA polymerase activity"/>
    <property type="evidence" value="ECO:0007669"/>
    <property type="project" value="UniProtKB-KW"/>
</dbReference>
<keyword evidence="5" id="KW-0378">Hydrolase</keyword>
<evidence type="ECO:0000256" key="1">
    <source>
        <dbReference type="ARBA" id="ARBA00022679"/>
    </source>
</evidence>
<evidence type="ECO:0000256" key="5">
    <source>
        <dbReference type="ARBA" id="ARBA00022801"/>
    </source>
</evidence>
<evidence type="ECO:0000313" key="9">
    <source>
        <dbReference type="Proteomes" id="UP000050761"/>
    </source>
</evidence>
<dbReference type="InterPro" id="IPR050951">
    <property type="entry name" value="Retrovirus_Pol_polyprotein"/>
</dbReference>
<accession>A0A3P8B3U3</accession>
<proteinExistence type="predicted"/>
<evidence type="ECO:0000313" key="10">
    <source>
        <dbReference type="WBParaSite" id="HPBE_0000600101-mRNA-1"/>
    </source>
</evidence>
<reference evidence="8 9" key="1">
    <citation type="submission" date="2018-11" db="EMBL/GenBank/DDBJ databases">
        <authorList>
            <consortium name="Pathogen Informatics"/>
        </authorList>
    </citation>
    <scope>NUCLEOTIDE SEQUENCE [LARGE SCALE GENOMIC DNA]</scope>
</reference>
<dbReference type="AlphaFoldDB" id="A0A183FH07"/>
<accession>A0A183FH07</accession>
<dbReference type="OrthoDB" id="5850908at2759"/>
<evidence type="ECO:0000313" key="8">
    <source>
        <dbReference type="EMBL" id="VDO66572.1"/>
    </source>
</evidence>
<dbReference type="EMBL" id="UZAH01025577">
    <property type="protein sequence ID" value="VDO66572.1"/>
    <property type="molecule type" value="Genomic_DNA"/>
</dbReference>
<dbReference type="GO" id="GO:0016787">
    <property type="term" value="F:hydrolase activity"/>
    <property type="evidence" value="ECO:0007669"/>
    <property type="project" value="UniProtKB-KW"/>
</dbReference>
<keyword evidence="3" id="KW-0540">Nuclease</keyword>
<keyword evidence="2" id="KW-0548">Nucleotidyltransferase</keyword>
<evidence type="ECO:0000256" key="6">
    <source>
        <dbReference type="ARBA" id="ARBA00022918"/>
    </source>
</evidence>
<evidence type="ECO:0000256" key="2">
    <source>
        <dbReference type="ARBA" id="ARBA00022695"/>
    </source>
</evidence>
<evidence type="ECO:0000256" key="3">
    <source>
        <dbReference type="ARBA" id="ARBA00022722"/>
    </source>
</evidence>
<sequence length="309" mass="34876">MIMVISRSSLKRLGKPQLQDSGTILSAANRSKIPTDGRYGADFMLRKSDGRQHSGRGFCYVNEKLDVSPTWRRDSCWLNANHSDVFNAGLDRCTKKKATIQLKTDAHPVFIKDRHRGRCIGVWNWSSYQSPLFGWSEKAVQHACRFLTAAEKNYGQVEKEALAITFAVGKFHSYTYGRHFKLLKGLYSPYLERREECPSARQINYNAGLFCRRITTSNFGQADALSRLIAEQATPQEGMVIASTEMDAAAIFTTTTSKVPVDVKRIAEETRKDSQLKDVLEFIKLGVRPQKPQNVTSRFVPLRGSLSTQ</sequence>
<reference evidence="10" key="2">
    <citation type="submission" date="2019-09" db="UniProtKB">
        <authorList>
            <consortium name="WormBaseParasite"/>
        </authorList>
    </citation>
    <scope>IDENTIFICATION</scope>
</reference>
<keyword evidence="9" id="KW-1185">Reference proteome</keyword>
<gene>
    <name evidence="8" type="ORF">HPBE_LOCUS6002</name>
</gene>
<dbReference type="SUPFAM" id="SSF56672">
    <property type="entry name" value="DNA/RNA polymerases"/>
    <property type="match status" value="1"/>
</dbReference>
<keyword evidence="4" id="KW-0255">Endonuclease</keyword>
<name>A0A183FH07_HELPZ</name>
<evidence type="ECO:0000256" key="4">
    <source>
        <dbReference type="ARBA" id="ARBA00022759"/>
    </source>
</evidence>
<dbReference type="PANTHER" id="PTHR37984:SF5">
    <property type="entry name" value="PROTEIN NYNRIN-LIKE"/>
    <property type="match status" value="1"/>
</dbReference>